<dbReference type="SUPFAM" id="SSF57850">
    <property type="entry name" value="RING/U-box"/>
    <property type="match status" value="1"/>
</dbReference>
<dbReference type="PANTHER" id="PTHR22765">
    <property type="entry name" value="RING FINGER AND PROTEASE ASSOCIATED DOMAIN-CONTAINING"/>
    <property type="match status" value="1"/>
</dbReference>
<dbReference type="Pfam" id="PF13639">
    <property type="entry name" value="zf-RING_2"/>
    <property type="match status" value="1"/>
</dbReference>
<evidence type="ECO:0000256" key="2">
    <source>
        <dbReference type="SAM" id="MobiDB-lite"/>
    </source>
</evidence>
<keyword evidence="1" id="KW-0863">Zinc-finger</keyword>
<dbReference type="InterPro" id="IPR001841">
    <property type="entry name" value="Znf_RING"/>
</dbReference>
<dbReference type="OMA" id="PTCPICM"/>
<dbReference type="GO" id="GO:0006511">
    <property type="term" value="P:ubiquitin-dependent protein catabolic process"/>
    <property type="evidence" value="ECO:0007669"/>
    <property type="project" value="TreeGrafter"/>
</dbReference>
<keyword evidence="6" id="KW-1185">Reference proteome</keyword>
<dbReference type="InterPro" id="IPR013083">
    <property type="entry name" value="Znf_RING/FYVE/PHD"/>
</dbReference>
<feature type="domain" description="RING-type" evidence="4">
    <location>
        <begin position="385"/>
        <end position="428"/>
    </location>
</feature>
<dbReference type="STRING" id="5539.A0A3E2GX70"/>
<evidence type="ECO:0000256" key="1">
    <source>
        <dbReference type="PROSITE-ProRule" id="PRU00175"/>
    </source>
</evidence>
<dbReference type="Gene3D" id="3.30.40.10">
    <property type="entry name" value="Zinc/RING finger domain, C3HC4 (zinc finger)"/>
    <property type="match status" value="1"/>
</dbReference>
<evidence type="ECO:0000313" key="6">
    <source>
        <dbReference type="Proteomes" id="UP000258309"/>
    </source>
</evidence>
<dbReference type="AlphaFoldDB" id="A0A3E2GX70"/>
<dbReference type="PANTHER" id="PTHR22765:SF413">
    <property type="entry name" value="FINGER DOMAIN PROTEIN, PUTATIVE (AFU_ORTHOLOGUE AFUA_1G04600)-RELATED"/>
    <property type="match status" value="1"/>
</dbReference>
<dbReference type="Proteomes" id="UP000258309">
    <property type="component" value="Unassembled WGS sequence"/>
</dbReference>
<dbReference type="CDD" id="cd16473">
    <property type="entry name" value="RING-H2_RNF103"/>
    <property type="match status" value="1"/>
</dbReference>
<feature type="transmembrane region" description="Helical" evidence="3">
    <location>
        <begin position="239"/>
        <end position="264"/>
    </location>
</feature>
<dbReference type="OrthoDB" id="21204at2759"/>
<comment type="caution">
    <text evidence="5">The sequence shown here is derived from an EMBL/GenBank/DDBJ whole genome shotgun (WGS) entry which is preliminary data.</text>
</comment>
<accession>A0A3E2GX70</accession>
<sequence>MGNSSLCTADSIPATAIDRIDSFVLLFPNDEWSDSSTDADLDHIVARLRPEISYAQIITDNLRTLSTHNADPSGQISGFLYVPDLNQNDPCQNVSIDYIPGNVTRRANLPPTDFTLIAIAPWINAECTQSFLASARADLARGFLFFQPDNGTDQPPPVSSPVWGLHDGGRWKMETDFPVYAVPGSTGAHMLYESSLYSGNLTDIPFGHDISELPGIDPRDYVRIYTELGLSSSSSLPSVWVFLLIIGAFLALLLSSTSGLMHLIQRRRRHSLRRRVESGQVDLEALGIKRLKVPLEVIERLPVYTYYSEHDSVSAGLPDLAKQDSASAVESNLNIRPSSPGSMEDKITSARALSQQSWPQTATDGAKSSDPILAHRFLPYSQPTCPICLDEFQSGSTPIRELPCGHIYHPECIDSFLSNNSSLCPMCKKTVLPVGYCPTKITNIMVRRERNLRRLRSRITVPDNDTETGGSTVRSQLQNWGSRISRRVLRQPEPVVLASTSTGMELQFQPQEASGRQTYIGDAATEVRQPGWRRAISRVFPGF</sequence>
<proteinExistence type="predicted"/>
<evidence type="ECO:0000256" key="3">
    <source>
        <dbReference type="SAM" id="Phobius"/>
    </source>
</evidence>
<keyword evidence="3" id="KW-1133">Transmembrane helix</keyword>
<dbReference type="GO" id="GO:0005737">
    <property type="term" value="C:cytoplasm"/>
    <property type="evidence" value="ECO:0007669"/>
    <property type="project" value="TreeGrafter"/>
</dbReference>
<feature type="compositionally biased region" description="Polar residues" evidence="2">
    <location>
        <begin position="351"/>
        <end position="363"/>
    </location>
</feature>
<feature type="region of interest" description="Disordered" evidence="2">
    <location>
        <begin position="334"/>
        <end position="367"/>
    </location>
</feature>
<keyword evidence="3" id="KW-0812">Transmembrane</keyword>
<organism evidence="5 6">
    <name type="scientific">Scytalidium lignicola</name>
    <name type="common">Hyphomycete</name>
    <dbReference type="NCBI Taxonomy" id="5539"/>
    <lineage>
        <taxon>Eukaryota</taxon>
        <taxon>Fungi</taxon>
        <taxon>Dikarya</taxon>
        <taxon>Ascomycota</taxon>
        <taxon>Pezizomycotina</taxon>
        <taxon>Leotiomycetes</taxon>
        <taxon>Leotiomycetes incertae sedis</taxon>
        <taxon>Scytalidium</taxon>
    </lineage>
</organism>
<dbReference type="PROSITE" id="PS50089">
    <property type="entry name" value="ZF_RING_2"/>
    <property type="match status" value="1"/>
</dbReference>
<evidence type="ECO:0000313" key="5">
    <source>
        <dbReference type="EMBL" id="RFU25745.1"/>
    </source>
</evidence>
<keyword evidence="1" id="KW-0479">Metal-binding</keyword>
<evidence type="ECO:0000259" key="4">
    <source>
        <dbReference type="PROSITE" id="PS50089"/>
    </source>
</evidence>
<dbReference type="EMBL" id="NCSJ02000307">
    <property type="protein sequence ID" value="RFU25745.1"/>
    <property type="molecule type" value="Genomic_DNA"/>
</dbReference>
<gene>
    <name evidence="5" type="ORF">B7463_g10591</name>
</gene>
<keyword evidence="3" id="KW-0472">Membrane</keyword>
<keyword evidence="1" id="KW-0862">Zinc</keyword>
<dbReference type="GO" id="GO:0061630">
    <property type="term" value="F:ubiquitin protein ligase activity"/>
    <property type="evidence" value="ECO:0007669"/>
    <property type="project" value="TreeGrafter"/>
</dbReference>
<feature type="non-terminal residue" evidence="5">
    <location>
        <position position="1"/>
    </location>
</feature>
<reference evidence="5 6" key="1">
    <citation type="submission" date="2018-05" db="EMBL/GenBank/DDBJ databases">
        <title>Draft genome sequence of Scytalidium lignicola DSM 105466, a ubiquitous saprotrophic fungus.</title>
        <authorList>
            <person name="Buettner E."/>
            <person name="Gebauer A.M."/>
            <person name="Hofrichter M."/>
            <person name="Liers C."/>
            <person name="Kellner H."/>
        </authorList>
    </citation>
    <scope>NUCLEOTIDE SEQUENCE [LARGE SCALE GENOMIC DNA]</scope>
    <source>
        <strain evidence="5 6">DSM 105466</strain>
    </source>
</reference>
<name>A0A3E2GX70_SCYLI</name>
<dbReference type="InterPro" id="IPR051826">
    <property type="entry name" value="E3_ubiquitin-ligase_domain"/>
</dbReference>
<dbReference type="GO" id="GO:0008270">
    <property type="term" value="F:zinc ion binding"/>
    <property type="evidence" value="ECO:0007669"/>
    <property type="project" value="UniProtKB-KW"/>
</dbReference>
<protein>
    <recommendedName>
        <fullName evidence="4">RING-type domain-containing protein</fullName>
    </recommendedName>
</protein>
<feature type="non-terminal residue" evidence="5">
    <location>
        <position position="543"/>
    </location>
</feature>
<dbReference type="SMART" id="SM00184">
    <property type="entry name" value="RING"/>
    <property type="match status" value="1"/>
</dbReference>